<feature type="domain" description="RNase H type-1" evidence="2">
    <location>
        <begin position="1"/>
        <end position="26"/>
    </location>
</feature>
<sequence>MVLLMKGHNGHPGNEAADRLAEEGTLKPPTDSLPLEIPPRYAISGAKLQAITQKLAYRAIRARRNAQVDPRPRTEANLDRIRSGFQDAFSVQLTDAAIWLSLRSKHVTRMASQFMWMAIHDGYMVGTHWHRPNMSAELQSRAICAVCGECETLTHIILECEAKGQSIIWQLLKRTWALTGAEWKEPCWGTTLGAACAIFKTQDGQRKPATEKLWCILCTEALHLIWKLRCERVIQNEGKEFTENEIANRFYASLDFRLNLDRRTAAIAKGKKSLRPHEVEKIWLPIIADGCNLPPKWVVDNGVLVGIKRG</sequence>
<reference evidence="3 4" key="1">
    <citation type="journal article" date="2019" name="Nat. Ecol. Evol.">
        <title>Megaphylogeny resolves global patterns of mushroom evolution.</title>
        <authorList>
            <person name="Varga T."/>
            <person name="Krizsan K."/>
            <person name="Foldi C."/>
            <person name="Dima B."/>
            <person name="Sanchez-Garcia M."/>
            <person name="Sanchez-Ramirez S."/>
            <person name="Szollosi G.J."/>
            <person name="Szarkandi J.G."/>
            <person name="Papp V."/>
            <person name="Albert L."/>
            <person name="Andreopoulos W."/>
            <person name="Angelini C."/>
            <person name="Antonin V."/>
            <person name="Barry K.W."/>
            <person name="Bougher N.L."/>
            <person name="Buchanan P."/>
            <person name="Buyck B."/>
            <person name="Bense V."/>
            <person name="Catcheside P."/>
            <person name="Chovatia M."/>
            <person name="Cooper J."/>
            <person name="Damon W."/>
            <person name="Desjardin D."/>
            <person name="Finy P."/>
            <person name="Geml J."/>
            <person name="Haridas S."/>
            <person name="Hughes K."/>
            <person name="Justo A."/>
            <person name="Karasinski D."/>
            <person name="Kautmanova I."/>
            <person name="Kiss B."/>
            <person name="Kocsube S."/>
            <person name="Kotiranta H."/>
            <person name="LaButti K.M."/>
            <person name="Lechner B.E."/>
            <person name="Liimatainen K."/>
            <person name="Lipzen A."/>
            <person name="Lukacs Z."/>
            <person name="Mihaltcheva S."/>
            <person name="Morgado L.N."/>
            <person name="Niskanen T."/>
            <person name="Noordeloos M.E."/>
            <person name="Ohm R.A."/>
            <person name="Ortiz-Santana B."/>
            <person name="Ovrebo C."/>
            <person name="Racz N."/>
            <person name="Riley R."/>
            <person name="Savchenko A."/>
            <person name="Shiryaev A."/>
            <person name="Soop K."/>
            <person name="Spirin V."/>
            <person name="Szebenyi C."/>
            <person name="Tomsovsky M."/>
            <person name="Tulloss R.E."/>
            <person name="Uehling J."/>
            <person name="Grigoriev I.V."/>
            <person name="Vagvolgyi C."/>
            <person name="Papp T."/>
            <person name="Martin F.M."/>
            <person name="Miettinen O."/>
            <person name="Hibbett D.S."/>
            <person name="Nagy L.G."/>
        </authorList>
    </citation>
    <scope>NUCLEOTIDE SEQUENCE [LARGE SCALE GENOMIC DNA]</scope>
    <source>
        <strain evidence="3 4">HHB13444</strain>
    </source>
</reference>
<dbReference type="InterPro" id="IPR002156">
    <property type="entry name" value="RNaseH_domain"/>
</dbReference>
<dbReference type="GO" id="GO:0004523">
    <property type="term" value="F:RNA-DNA hybrid ribonuclease activity"/>
    <property type="evidence" value="ECO:0007669"/>
    <property type="project" value="InterPro"/>
</dbReference>
<gene>
    <name evidence="3" type="ORF">K466DRAFT_636431</name>
</gene>
<dbReference type="GO" id="GO:0003676">
    <property type="term" value="F:nucleic acid binding"/>
    <property type="evidence" value="ECO:0007669"/>
    <property type="project" value="InterPro"/>
</dbReference>
<organism evidence="3 4">
    <name type="scientific">Polyporus arcularius HHB13444</name>
    <dbReference type="NCBI Taxonomy" id="1314778"/>
    <lineage>
        <taxon>Eukaryota</taxon>
        <taxon>Fungi</taxon>
        <taxon>Dikarya</taxon>
        <taxon>Basidiomycota</taxon>
        <taxon>Agaricomycotina</taxon>
        <taxon>Agaricomycetes</taxon>
        <taxon>Polyporales</taxon>
        <taxon>Polyporaceae</taxon>
        <taxon>Polyporus</taxon>
    </lineage>
</organism>
<feature type="compositionally biased region" description="Basic and acidic residues" evidence="1">
    <location>
        <begin position="16"/>
        <end position="25"/>
    </location>
</feature>
<dbReference type="Proteomes" id="UP000308197">
    <property type="component" value="Unassembled WGS sequence"/>
</dbReference>
<dbReference type="PROSITE" id="PS50879">
    <property type="entry name" value="RNASE_H_1"/>
    <property type="match status" value="1"/>
</dbReference>
<accession>A0A5C3NWD8</accession>
<evidence type="ECO:0000313" key="4">
    <source>
        <dbReference type="Proteomes" id="UP000308197"/>
    </source>
</evidence>
<dbReference type="AlphaFoldDB" id="A0A5C3NWD8"/>
<feature type="region of interest" description="Disordered" evidence="1">
    <location>
        <begin position="1"/>
        <end position="32"/>
    </location>
</feature>
<name>A0A5C3NWD8_9APHY</name>
<dbReference type="InParanoid" id="A0A5C3NWD8"/>
<proteinExistence type="predicted"/>
<dbReference type="EMBL" id="ML211733">
    <property type="protein sequence ID" value="TFK80648.1"/>
    <property type="molecule type" value="Genomic_DNA"/>
</dbReference>
<protein>
    <recommendedName>
        <fullName evidence="2">RNase H type-1 domain-containing protein</fullName>
    </recommendedName>
</protein>
<dbReference type="STRING" id="1314778.A0A5C3NWD8"/>
<evidence type="ECO:0000259" key="2">
    <source>
        <dbReference type="PROSITE" id="PS50879"/>
    </source>
</evidence>
<keyword evidence="4" id="KW-1185">Reference proteome</keyword>
<evidence type="ECO:0000313" key="3">
    <source>
        <dbReference type="EMBL" id="TFK80648.1"/>
    </source>
</evidence>
<evidence type="ECO:0000256" key="1">
    <source>
        <dbReference type="SAM" id="MobiDB-lite"/>
    </source>
</evidence>